<proteinExistence type="inferred from homology"/>
<accession>A0A813BQ94</accession>
<dbReference type="GO" id="GO:0006606">
    <property type="term" value="P:protein import into nucleus"/>
    <property type="evidence" value="ECO:0007669"/>
    <property type="project" value="TreeGrafter"/>
</dbReference>
<dbReference type="Gene3D" id="1.25.10.10">
    <property type="entry name" value="Leucine-rich Repeat Variant"/>
    <property type="match status" value="1"/>
</dbReference>
<feature type="non-terminal residue" evidence="5">
    <location>
        <position position="1"/>
    </location>
</feature>
<keyword evidence="3" id="KW-0813">Transport</keyword>
<dbReference type="OrthoDB" id="437868at2759"/>
<reference evidence="5" key="1">
    <citation type="submission" date="2021-02" db="EMBL/GenBank/DDBJ databases">
        <authorList>
            <person name="Dougan E. K."/>
            <person name="Rhodes N."/>
            <person name="Thang M."/>
            <person name="Chan C."/>
        </authorList>
    </citation>
    <scope>NUCLEOTIDE SEQUENCE</scope>
</reference>
<dbReference type="PANTHER" id="PTHR12363">
    <property type="entry name" value="TRANSPORTIN 3 AND IMPORTIN 13"/>
    <property type="match status" value="1"/>
</dbReference>
<name>A0A813BQ94_9DINO</name>
<dbReference type="PANTHER" id="PTHR12363:SF33">
    <property type="entry name" value="IMPORTIN-13"/>
    <property type="match status" value="1"/>
</dbReference>
<dbReference type="SUPFAM" id="SSF48371">
    <property type="entry name" value="ARM repeat"/>
    <property type="match status" value="1"/>
</dbReference>
<protein>
    <submittedName>
        <fullName evidence="5">Uncharacterized protein</fullName>
    </submittedName>
</protein>
<organism evidence="5 6">
    <name type="scientific">Symbiodinium necroappetens</name>
    <dbReference type="NCBI Taxonomy" id="1628268"/>
    <lineage>
        <taxon>Eukaryota</taxon>
        <taxon>Sar</taxon>
        <taxon>Alveolata</taxon>
        <taxon>Dinophyceae</taxon>
        <taxon>Suessiales</taxon>
        <taxon>Symbiodiniaceae</taxon>
        <taxon>Symbiodinium</taxon>
    </lineage>
</organism>
<dbReference type="InterPro" id="IPR016024">
    <property type="entry name" value="ARM-type_fold"/>
</dbReference>
<keyword evidence="6" id="KW-1185">Reference proteome</keyword>
<dbReference type="EMBL" id="CAJNJA010076663">
    <property type="protein sequence ID" value="CAE7918123.1"/>
    <property type="molecule type" value="Genomic_DNA"/>
</dbReference>
<gene>
    <name evidence="5" type="ORF">SNEC2469_LOCUS31522</name>
</gene>
<dbReference type="InterPro" id="IPR011989">
    <property type="entry name" value="ARM-like"/>
</dbReference>
<evidence type="ECO:0000313" key="6">
    <source>
        <dbReference type="Proteomes" id="UP000601435"/>
    </source>
</evidence>
<evidence type="ECO:0000256" key="2">
    <source>
        <dbReference type="ARBA" id="ARBA00007991"/>
    </source>
</evidence>
<evidence type="ECO:0000313" key="5">
    <source>
        <dbReference type="EMBL" id="CAE7918123.1"/>
    </source>
</evidence>
<comment type="similarity">
    <text evidence="2">Belongs to the importin beta family.</text>
</comment>
<dbReference type="Proteomes" id="UP000601435">
    <property type="component" value="Unassembled WGS sequence"/>
</dbReference>
<comment type="subcellular location">
    <subcellularLocation>
        <location evidence="1">Nucleus</location>
    </subcellularLocation>
</comment>
<evidence type="ECO:0000256" key="3">
    <source>
        <dbReference type="ARBA" id="ARBA00022448"/>
    </source>
</evidence>
<feature type="non-terminal residue" evidence="5">
    <location>
        <position position="1467"/>
    </location>
</feature>
<sequence>AARQSADAALRGFAEQDAAWAVSRELLSDADPNVQFFGAQTLCRRVQRAAQGYPEPAAGDLKDWVPVLLKHLETDATKPSKQQLVVALAAVVVALCSTTWKTGVADLLALAERQPKIAWGTLVIIPEQLSEVVHKYLKADARTLALLHHAQGMLDMAVRYQPTSDEAPTGTLGDPDFSLALQTLTQWSKVMGLQLLEHGGFAQYLTGLLSGPAGNFEVVMDAVVEVLRRTPGAFIIYEPVQTPVPALEGLLGAVTRAMKALLPTLQSAAQQQVSLDMAEGRLLQRWAELAGTLVEAYTQLLWLDAESSEVLLAFIGACFVVHPQVAQAVAELWAILKDAQRDSKLPEGVMPKILHRLVEPSILSFVRFGRFDSPHTEDRSDLVQLRSSQQDILVDMYCIAAGTAEAQLVLNGLFSSLEKSESATDLLGMEVVWYAFQGISEVLADEPAIPDVYNKVLSTVFRVSSAPAEVLSTGAALLRGCGPHFEERLQAHLAPAVQWLMSVVAQIPLQASEVIQELCGYAGKLLLPHFEEFLKVVCQVAQSAPSEVDASLHGALVGITRDLPDEQAAHAFANVCDGAGTLLKSGLDISSEAGRASFHRVLSRLLRCVSVAEEAGTAPLTAGAPKASRTASRCLARFLLLHWASTAPLCQTLLMAAPATKDAAKGKPIFEYSDVAVQVNVLALLRRAAMAAAEVPEAALAEGLASLAVACCKDGQLAPLSSLAALSANPDVARSHVMPHLDVISSAALTHVQHGRAAEDLIPFLDLCSCLAAAAGDALFASPQVPPLAQLAVAALASTEHDVLKPVLVFLQRLLTSRALSLGEGDVSSLAQAIFTSFHAWPRSMNTQTFKVFSALAERHEQVYMSTIAAAAGAPFLVHLSAADRLLAQQGLARLRGPKLRALLGDLALLTRGDAIDVLNDQYKPNAQTRDAFEWQAFAAPTVKFLVSLQGTKCRKGTFASISPELLYHRVLCNTTLLGRKEALLCSVFNSRESWEILAGLHQIQGSSRLFREIFQETSSGDFGIHIKDGPLFRCHTRILDTSGGFCGKIRQFGKLMSRSADHDDIPAPKEYFKAMGYHRLLQDLQSIQFSQPIDRSVLAGGITATIAGKRDDAMKPGFSTAHFIGGTIGTNKRADPFFLAERYEIQCDCELMAELLRFIYCGHALGMAETAGEMSFFHEVADNDKANEVLTQKMLAICFEAERFSVDALYENLLNWFGRRSFFVVGELNFADALWPQQKNHALQSHFRSTICSTMNTELQRSSSRRRLSGAVEKLPLIRLICRLASEMVSSREQFRAVTRDPRWCSLPVYFVETILNFERLPIVTETEILSLIERWNATADKEKSDIVRLLACFRPGQDSRVAMKNWLSLMGWVDESGNVVSIPGLEGLEHIVNGTATKGKKPRNHKSEIGDVTDFTKAMIENFQSDLQPEGNDEEAEATFLHYRGKKVLAQGCSFDLGAGERLLQ</sequence>
<dbReference type="GO" id="GO:0005737">
    <property type="term" value="C:cytoplasm"/>
    <property type="evidence" value="ECO:0007669"/>
    <property type="project" value="TreeGrafter"/>
</dbReference>
<keyword evidence="4" id="KW-0539">Nucleus</keyword>
<dbReference type="InterPro" id="IPR051345">
    <property type="entry name" value="Importin_beta-like_NTR"/>
</dbReference>
<dbReference type="GO" id="GO:0005634">
    <property type="term" value="C:nucleus"/>
    <property type="evidence" value="ECO:0007669"/>
    <property type="project" value="UniProtKB-SubCell"/>
</dbReference>
<evidence type="ECO:0000256" key="4">
    <source>
        <dbReference type="ARBA" id="ARBA00023242"/>
    </source>
</evidence>
<comment type="caution">
    <text evidence="5">The sequence shown here is derived from an EMBL/GenBank/DDBJ whole genome shotgun (WGS) entry which is preliminary data.</text>
</comment>
<evidence type="ECO:0000256" key="1">
    <source>
        <dbReference type="ARBA" id="ARBA00004123"/>
    </source>
</evidence>